<dbReference type="InterPro" id="IPR000719">
    <property type="entry name" value="Prot_kinase_dom"/>
</dbReference>
<keyword evidence="12" id="KW-0245">EGF-like domain</keyword>
<evidence type="ECO:0000259" key="17">
    <source>
        <dbReference type="PROSITE" id="PS50011"/>
    </source>
</evidence>
<dbReference type="EMBL" id="DF237003">
    <property type="protein sequence ID" value="GAQ80440.1"/>
    <property type="molecule type" value="Genomic_DNA"/>
</dbReference>
<proteinExistence type="predicted"/>
<dbReference type="Pfam" id="PF02415">
    <property type="entry name" value="Chlam_PMP"/>
    <property type="match status" value="2"/>
</dbReference>
<dbReference type="PANTHER" id="PTHR47989">
    <property type="entry name" value="OS01G0750732 PROTEIN"/>
    <property type="match status" value="1"/>
</dbReference>
<keyword evidence="20" id="KW-1185">Reference proteome</keyword>
<keyword evidence="5" id="KW-0808">Transferase</keyword>
<name>A0A0U9I6M1_KLENI</name>
<accession>A0A0U9I6M1</accession>
<dbReference type="Pfam" id="PF00069">
    <property type="entry name" value="Pkinase"/>
    <property type="match status" value="1"/>
</dbReference>
<keyword evidence="15" id="KW-1133">Transmembrane helix</keyword>
<evidence type="ECO:0000259" key="18">
    <source>
        <dbReference type="PROSITE" id="PS50026"/>
    </source>
</evidence>
<dbReference type="PROSITE" id="PS00107">
    <property type="entry name" value="PROTEIN_KINASE_ATP"/>
    <property type="match status" value="1"/>
</dbReference>
<evidence type="ECO:0000256" key="5">
    <source>
        <dbReference type="ARBA" id="ARBA00022679"/>
    </source>
</evidence>
<evidence type="ECO:0000256" key="15">
    <source>
        <dbReference type="SAM" id="Phobius"/>
    </source>
</evidence>
<feature type="transmembrane region" description="Helical" evidence="15">
    <location>
        <begin position="457"/>
        <end position="481"/>
    </location>
</feature>
<comment type="caution">
    <text evidence="12">Lacks conserved residue(s) required for the propagation of feature annotation.</text>
</comment>
<keyword evidence="8 19" id="KW-0418">Kinase</keyword>
<evidence type="ECO:0000256" key="8">
    <source>
        <dbReference type="ARBA" id="ARBA00022777"/>
    </source>
</evidence>
<dbReference type="CDD" id="cd14066">
    <property type="entry name" value="STKc_IRAK"/>
    <property type="match status" value="1"/>
</dbReference>
<reference evidence="19 20" key="1">
    <citation type="journal article" date="2014" name="Nat. Commun.">
        <title>Klebsormidium flaccidum genome reveals primary factors for plant terrestrial adaptation.</title>
        <authorList>
            <person name="Hori K."/>
            <person name="Maruyama F."/>
            <person name="Fujisawa T."/>
            <person name="Togashi T."/>
            <person name="Yamamoto N."/>
            <person name="Seo M."/>
            <person name="Sato S."/>
            <person name="Yamada T."/>
            <person name="Mori H."/>
            <person name="Tajima N."/>
            <person name="Moriyama T."/>
            <person name="Ikeuchi M."/>
            <person name="Watanabe M."/>
            <person name="Wada H."/>
            <person name="Kobayashi K."/>
            <person name="Saito M."/>
            <person name="Masuda T."/>
            <person name="Sasaki-Sekimoto Y."/>
            <person name="Mashiguchi K."/>
            <person name="Awai K."/>
            <person name="Shimojima M."/>
            <person name="Masuda S."/>
            <person name="Iwai M."/>
            <person name="Nobusawa T."/>
            <person name="Narise T."/>
            <person name="Kondo S."/>
            <person name="Saito H."/>
            <person name="Sato R."/>
            <person name="Murakawa M."/>
            <person name="Ihara Y."/>
            <person name="Oshima-Yamada Y."/>
            <person name="Ohtaka K."/>
            <person name="Satoh M."/>
            <person name="Sonobe K."/>
            <person name="Ishii M."/>
            <person name="Ohtani R."/>
            <person name="Kanamori-Sato M."/>
            <person name="Honoki R."/>
            <person name="Miyazaki D."/>
            <person name="Mochizuki H."/>
            <person name="Umetsu J."/>
            <person name="Higashi K."/>
            <person name="Shibata D."/>
            <person name="Kamiya Y."/>
            <person name="Sato N."/>
            <person name="Nakamura Y."/>
            <person name="Tabata S."/>
            <person name="Ida S."/>
            <person name="Kurokawa K."/>
            <person name="Ohta H."/>
        </authorList>
    </citation>
    <scope>NUCLEOTIDE SEQUENCE [LARGE SCALE GENOMIC DNA]</scope>
    <source>
        <strain evidence="19 20">NIES-2285</strain>
    </source>
</reference>
<dbReference type="NCBIfam" id="TIGR01376">
    <property type="entry name" value="POMP_repeat"/>
    <property type="match status" value="1"/>
</dbReference>
<dbReference type="InterPro" id="IPR003368">
    <property type="entry name" value="POMP_repeat"/>
</dbReference>
<feature type="region of interest" description="Disordered" evidence="14">
    <location>
        <begin position="845"/>
        <end position="900"/>
    </location>
</feature>
<evidence type="ECO:0000256" key="3">
    <source>
        <dbReference type="ARBA" id="ARBA00004613"/>
    </source>
</evidence>
<dbReference type="InterPro" id="IPR011050">
    <property type="entry name" value="Pectin_lyase_fold/virulence"/>
</dbReference>
<evidence type="ECO:0000256" key="11">
    <source>
        <dbReference type="ARBA" id="ARBA00023237"/>
    </source>
</evidence>
<organism evidence="19 20">
    <name type="scientific">Klebsormidium nitens</name>
    <name type="common">Green alga</name>
    <name type="synonym">Ulothrix nitens</name>
    <dbReference type="NCBI Taxonomy" id="105231"/>
    <lineage>
        <taxon>Eukaryota</taxon>
        <taxon>Viridiplantae</taxon>
        <taxon>Streptophyta</taxon>
        <taxon>Klebsormidiophyceae</taxon>
        <taxon>Klebsormidiales</taxon>
        <taxon>Klebsormidiaceae</taxon>
        <taxon>Klebsormidium</taxon>
    </lineage>
</organism>
<keyword evidence="9 13" id="KW-0067">ATP-binding</keyword>
<feature type="chain" id="PRO_5006865125" evidence="16">
    <location>
        <begin position="29"/>
        <end position="919"/>
    </location>
</feature>
<evidence type="ECO:0000256" key="9">
    <source>
        <dbReference type="ARBA" id="ARBA00022840"/>
    </source>
</evidence>
<dbReference type="InterPro" id="IPR011009">
    <property type="entry name" value="Kinase-like_dom_sf"/>
</dbReference>
<dbReference type="OrthoDB" id="2018448at2759"/>
<evidence type="ECO:0000256" key="6">
    <source>
        <dbReference type="ARBA" id="ARBA00022729"/>
    </source>
</evidence>
<dbReference type="InterPro" id="IPR008271">
    <property type="entry name" value="Ser/Thr_kinase_AS"/>
</dbReference>
<comment type="subcellular location">
    <subcellularLocation>
        <location evidence="1">Cell envelope</location>
    </subcellularLocation>
    <subcellularLocation>
        <location evidence="2">Cell outer membrane</location>
    </subcellularLocation>
    <subcellularLocation>
        <location evidence="3">Secreted</location>
    </subcellularLocation>
</comment>
<dbReference type="PROSITE" id="PS00108">
    <property type="entry name" value="PROTEIN_KINASE_ST"/>
    <property type="match status" value="1"/>
</dbReference>
<dbReference type="CDD" id="cd00053">
    <property type="entry name" value="EGF"/>
    <property type="match status" value="1"/>
</dbReference>
<keyword evidence="15" id="KW-0812">Transmembrane</keyword>
<protein>
    <submittedName>
        <fullName evidence="19">Protein kinase superfamily protein containing beta_helix</fullName>
    </submittedName>
</protein>
<dbReference type="PROSITE" id="PS50011">
    <property type="entry name" value="PROTEIN_KINASE_DOM"/>
    <property type="match status" value="1"/>
</dbReference>
<evidence type="ECO:0000256" key="4">
    <source>
        <dbReference type="ARBA" id="ARBA00022525"/>
    </source>
</evidence>
<keyword evidence="7 13" id="KW-0547">Nucleotide-binding</keyword>
<keyword evidence="4" id="KW-0964">Secreted</keyword>
<dbReference type="InterPro" id="IPR000742">
    <property type="entry name" value="EGF"/>
</dbReference>
<dbReference type="GO" id="GO:0004672">
    <property type="term" value="F:protein kinase activity"/>
    <property type="evidence" value="ECO:0000318"/>
    <property type="project" value="GO_Central"/>
</dbReference>
<dbReference type="PROSITE" id="PS50026">
    <property type="entry name" value="EGF_3"/>
    <property type="match status" value="1"/>
</dbReference>
<dbReference type="SMART" id="SM00220">
    <property type="entry name" value="S_TKc"/>
    <property type="match status" value="1"/>
</dbReference>
<keyword evidence="10 15" id="KW-0472">Membrane</keyword>
<evidence type="ECO:0000256" key="10">
    <source>
        <dbReference type="ARBA" id="ARBA00023136"/>
    </source>
</evidence>
<dbReference type="Proteomes" id="UP000054558">
    <property type="component" value="Unassembled WGS sequence"/>
</dbReference>
<evidence type="ECO:0000256" key="7">
    <source>
        <dbReference type="ARBA" id="ARBA00022741"/>
    </source>
</evidence>
<evidence type="ECO:0000256" key="14">
    <source>
        <dbReference type="SAM" id="MobiDB-lite"/>
    </source>
</evidence>
<dbReference type="STRING" id="105231.A0A0U9I6M1"/>
<feature type="binding site" evidence="13">
    <location>
        <position position="576"/>
    </location>
    <ligand>
        <name>ATP</name>
        <dbReference type="ChEBI" id="CHEBI:30616"/>
    </ligand>
</feature>
<dbReference type="AlphaFoldDB" id="A0A0U9I6M1"/>
<sequence length="919" mass="95803">MLPPKVAAWATFWLTAGLSASWTSRVAGQACVGVQDALGLQSAASNLAGDAVVNICNDIALSATISIARPITLVGQCPSPGCRIYPAPSSSSTRFRLFDANANGTVTFRNLWLDKGDISNLATHAYGGAINARTSTYLVADTVLFTNNRESSGGAIYYLGNATINSCTFVNNSAIYSGGALYAEGTAMEVRNSNFTQNSAVYGGAIRVYSPYDSSGPFIVKNAIRGSLFLYNHASYGGAVYVSSGTNNVTIAGNTFANNTAYSNGGAVNDAGGYLTLLSGNSFIQNYAPDGGAVSLYDSYAIFASPNVFIRNSADSVPQGPGIRLSYGTTNFCPSEPVGIVTVLFGGVVNSGCAFANCGANNPCDPTATCTLSGGVPVCTCPAGVSGSGWLCENRDAGLLAVGASNNFTVPPFVNLTAGSGASPSQYAVTVSGPPPAGTTSPAAAVAAAEESSSTGLIAGLAGAGVGAVVLLGVIVGCLVYRKKKRAHHLPVVKGDVDDGGAKMSADKSAVDRTASTVSTAEADADEALGSSWRRFTYSELKEATGGFAPSALLGEGAYGKVYVATLANGSQVAVKQLKSGNQVPGRAGHARPRAHRNLGLGEREFLGELGTLGRVRHRNLVALRGYCITPDACFLVLDYAPNGNLDAALRSTSSPPLDWETRVNIAWGAARGLSYLHNDTEPSILHRDIKPANILLDAKMQAQVADFGLAKLLEEGDSHLSTHLRGTYGYVAPEYALNGQVTKRSDVYSFGVVLLEILTGYRALELTPEGNRKNLVDAVTRTAHKTPGRQQPLVIMDPRLEKQFSTSAALRMITLALACCASEDSRRPDMADVLYELESLSRGEPGPGFRIPQTEPADDGSGDWFGPVRTGSLGMQSGSTAQSSVPSHSTWSEMSGVSRSEGHQMSIAYQMSMLSQGR</sequence>
<dbReference type="GO" id="GO:0005524">
    <property type="term" value="F:ATP binding"/>
    <property type="evidence" value="ECO:0007669"/>
    <property type="project" value="UniProtKB-UniRule"/>
</dbReference>
<evidence type="ECO:0000256" key="13">
    <source>
        <dbReference type="PROSITE-ProRule" id="PRU10141"/>
    </source>
</evidence>
<dbReference type="InterPro" id="IPR012334">
    <property type="entry name" value="Pectin_lyas_fold"/>
</dbReference>
<dbReference type="Gene3D" id="3.30.200.20">
    <property type="entry name" value="Phosphorylase Kinase, domain 1"/>
    <property type="match status" value="1"/>
</dbReference>
<evidence type="ECO:0000313" key="19">
    <source>
        <dbReference type="EMBL" id="GAQ80440.1"/>
    </source>
</evidence>
<feature type="domain" description="EGF-like" evidence="18">
    <location>
        <begin position="354"/>
        <end position="393"/>
    </location>
</feature>
<evidence type="ECO:0000256" key="16">
    <source>
        <dbReference type="SAM" id="SignalP"/>
    </source>
</evidence>
<dbReference type="PANTHER" id="PTHR47989:SF65">
    <property type="entry name" value="PROTEIN KINASE DOMAIN-CONTAINING PROTEIN"/>
    <property type="match status" value="1"/>
</dbReference>
<dbReference type="FunFam" id="1.10.510.10:FF:000146">
    <property type="entry name" value="LRR receptor-like serine/threonine-protein kinase IOS1"/>
    <property type="match status" value="1"/>
</dbReference>
<evidence type="ECO:0000256" key="1">
    <source>
        <dbReference type="ARBA" id="ARBA00004196"/>
    </source>
</evidence>
<keyword evidence="6 16" id="KW-0732">Signal</keyword>
<feature type="domain" description="Protein kinase" evidence="17">
    <location>
        <begin position="548"/>
        <end position="841"/>
    </location>
</feature>
<keyword evidence="11" id="KW-0998">Cell outer membrane</keyword>
<evidence type="ECO:0000256" key="2">
    <source>
        <dbReference type="ARBA" id="ARBA00004442"/>
    </source>
</evidence>
<evidence type="ECO:0000313" key="20">
    <source>
        <dbReference type="Proteomes" id="UP000054558"/>
    </source>
</evidence>
<feature type="compositionally biased region" description="Polar residues" evidence="14">
    <location>
        <begin position="874"/>
        <end position="899"/>
    </location>
</feature>
<dbReference type="Gene3D" id="2.160.20.10">
    <property type="entry name" value="Single-stranded right-handed beta-helix, Pectin lyase-like"/>
    <property type="match status" value="1"/>
</dbReference>
<dbReference type="InterPro" id="IPR017441">
    <property type="entry name" value="Protein_kinase_ATP_BS"/>
</dbReference>
<evidence type="ECO:0000256" key="12">
    <source>
        <dbReference type="PROSITE-ProRule" id="PRU00076"/>
    </source>
</evidence>
<gene>
    <name evidence="19" type="ORF">KFL_000540170</name>
</gene>
<dbReference type="SUPFAM" id="SSF56112">
    <property type="entry name" value="Protein kinase-like (PK-like)"/>
    <property type="match status" value="1"/>
</dbReference>
<dbReference type="GO" id="GO:0005576">
    <property type="term" value="C:extracellular region"/>
    <property type="evidence" value="ECO:0007669"/>
    <property type="project" value="UniProtKB-SubCell"/>
</dbReference>
<dbReference type="Gene3D" id="1.10.510.10">
    <property type="entry name" value="Transferase(Phosphotransferase) domain 1"/>
    <property type="match status" value="1"/>
</dbReference>
<dbReference type="SUPFAM" id="SSF51126">
    <property type="entry name" value="Pectin lyase-like"/>
    <property type="match status" value="1"/>
</dbReference>
<feature type="signal peptide" evidence="16">
    <location>
        <begin position="1"/>
        <end position="28"/>
    </location>
</feature>
<dbReference type="GO" id="GO:0045088">
    <property type="term" value="P:regulation of innate immune response"/>
    <property type="evidence" value="ECO:0000318"/>
    <property type="project" value="GO_Central"/>
</dbReference>